<keyword evidence="2" id="KW-1185">Reference proteome</keyword>
<evidence type="ECO:0000313" key="2">
    <source>
        <dbReference type="Proteomes" id="UP001216907"/>
    </source>
</evidence>
<dbReference type="RefSeq" id="WP_277862908.1">
    <property type="nucleotide sequence ID" value="NZ_JARRAG010000002.1"/>
</dbReference>
<evidence type="ECO:0008006" key="3">
    <source>
        <dbReference type="Google" id="ProtNLM"/>
    </source>
</evidence>
<protein>
    <recommendedName>
        <fullName evidence="3">DUF35 domain-containing protein</fullName>
    </recommendedName>
</protein>
<evidence type="ECO:0000313" key="1">
    <source>
        <dbReference type="EMBL" id="MDG3006612.1"/>
    </source>
</evidence>
<dbReference type="Proteomes" id="UP001216907">
    <property type="component" value="Unassembled WGS sequence"/>
</dbReference>
<comment type="caution">
    <text evidence="1">The sequence shown here is derived from an EMBL/GenBank/DDBJ whole genome shotgun (WGS) entry which is preliminary data.</text>
</comment>
<sequence>MKDLPYEVAPCPNCGIPVWPYSLTCYSCNCVKWVLMLRYREPDGAVCSIEHDSVSYFTIDFDDDGDGDGPRYTIDSESDIPWTLFDPGFRVPDEVVIRVRTGFSRPLYRCPYGERAVTRLGFFYRNMWCPSEEIDAEDFPAHRPALHEVECRLIGDPSGPGAAGSLSPGVISDVESSTRLAPGSVDYESLATGLRKTRKGTSALLIEFMADKSDASV</sequence>
<dbReference type="EMBL" id="JARRAG010000002">
    <property type="protein sequence ID" value="MDG3006612.1"/>
    <property type="molecule type" value="Genomic_DNA"/>
</dbReference>
<reference evidence="1 2" key="1">
    <citation type="submission" date="2023-03" db="EMBL/GenBank/DDBJ databases">
        <title>Paludisphaera mucosa sp. nov. a novel planctomycete from northern fen.</title>
        <authorList>
            <person name="Ivanova A."/>
        </authorList>
    </citation>
    <scope>NUCLEOTIDE SEQUENCE [LARGE SCALE GENOMIC DNA]</scope>
    <source>
        <strain evidence="1 2">Pla2</strain>
    </source>
</reference>
<accession>A0ABT6FGB4</accession>
<proteinExistence type="predicted"/>
<name>A0ABT6FGB4_9BACT</name>
<organism evidence="1 2">
    <name type="scientific">Paludisphaera mucosa</name>
    <dbReference type="NCBI Taxonomy" id="3030827"/>
    <lineage>
        <taxon>Bacteria</taxon>
        <taxon>Pseudomonadati</taxon>
        <taxon>Planctomycetota</taxon>
        <taxon>Planctomycetia</taxon>
        <taxon>Isosphaerales</taxon>
        <taxon>Isosphaeraceae</taxon>
        <taxon>Paludisphaera</taxon>
    </lineage>
</organism>
<gene>
    <name evidence="1" type="ORF">PZE19_22810</name>
</gene>